<dbReference type="Pfam" id="PF20791">
    <property type="entry name" value="Acyl-ACP_TE_C"/>
    <property type="match status" value="1"/>
</dbReference>
<evidence type="ECO:0000313" key="2">
    <source>
        <dbReference type="EMBL" id="MPN03381.1"/>
    </source>
</evidence>
<evidence type="ECO:0000259" key="1">
    <source>
        <dbReference type="Pfam" id="PF20791"/>
    </source>
</evidence>
<organism evidence="2">
    <name type="scientific">bioreactor metagenome</name>
    <dbReference type="NCBI Taxonomy" id="1076179"/>
    <lineage>
        <taxon>unclassified sequences</taxon>
        <taxon>metagenomes</taxon>
        <taxon>ecological metagenomes</taxon>
    </lineage>
</organism>
<dbReference type="Gene3D" id="3.10.129.10">
    <property type="entry name" value="Hotdog Thioesterase"/>
    <property type="match status" value="1"/>
</dbReference>
<comment type="caution">
    <text evidence="2">The sequence shown here is derived from an EMBL/GenBank/DDBJ whole genome shotgun (WGS) entry which is preliminary data.</text>
</comment>
<proteinExistence type="predicted"/>
<accession>A0A645EN00</accession>
<reference evidence="2" key="1">
    <citation type="submission" date="2019-08" db="EMBL/GenBank/DDBJ databases">
        <authorList>
            <person name="Kucharzyk K."/>
            <person name="Murdoch R.W."/>
            <person name="Higgins S."/>
            <person name="Loffler F."/>
        </authorList>
    </citation>
    <scope>NUCLEOTIDE SEQUENCE</scope>
</reference>
<name>A0A645EN00_9ZZZZ</name>
<dbReference type="InterPro" id="IPR029069">
    <property type="entry name" value="HotDog_dom_sf"/>
</dbReference>
<protein>
    <recommendedName>
        <fullName evidence="1">Acyl-ACP thioesterase-like C-terminal domain-containing protein</fullName>
    </recommendedName>
</protein>
<dbReference type="AlphaFoldDB" id="A0A645EN00"/>
<sequence length="137" mass="15673">MGVFINAETGRPVKTSPEEWQRYDINPDTPCNSISFQDRHIPLPETTKVVEEFDVNIHHLDVNNHMNNAQYVRIAYNYLPDNFEVAQFRVEYKRQAVLGDRVIVKLSANADSQSSVVCVAICDIEDNPFALVEFSNK</sequence>
<dbReference type="SUPFAM" id="SSF54637">
    <property type="entry name" value="Thioesterase/thiol ester dehydrase-isomerase"/>
    <property type="match status" value="1"/>
</dbReference>
<feature type="domain" description="Acyl-ACP thioesterase-like C-terminal" evidence="1">
    <location>
        <begin position="48"/>
        <end position="116"/>
    </location>
</feature>
<dbReference type="InterPro" id="IPR049427">
    <property type="entry name" value="Acyl-ACP_TE_C"/>
</dbReference>
<dbReference type="EMBL" id="VSSQ01049305">
    <property type="protein sequence ID" value="MPN03381.1"/>
    <property type="molecule type" value="Genomic_DNA"/>
</dbReference>
<gene>
    <name evidence="2" type="ORF">SDC9_150611</name>
</gene>